<dbReference type="GO" id="GO:0045550">
    <property type="term" value="F:geranylgeranyl reductase activity"/>
    <property type="evidence" value="ECO:0007669"/>
    <property type="project" value="InterPro"/>
</dbReference>
<comment type="similarity">
    <text evidence="1">Belongs to the geranylgeranyl reductase family. ChlP subfamily.</text>
</comment>
<keyword evidence="14" id="KW-1185">Reference proteome</keyword>
<keyword evidence="6" id="KW-0149">Chlorophyll biosynthesis</keyword>
<evidence type="ECO:0000256" key="11">
    <source>
        <dbReference type="ARBA" id="ARBA00058147"/>
    </source>
</evidence>
<evidence type="ECO:0000256" key="5">
    <source>
        <dbReference type="ARBA" id="ARBA00023002"/>
    </source>
</evidence>
<dbReference type="NCBIfam" id="TIGR02032">
    <property type="entry name" value="GG-red-SF"/>
    <property type="match status" value="1"/>
</dbReference>
<dbReference type="GO" id="GO:0015979">
    <property type="term" value="P:photosynthesis"/>
    <property type="evidence" value="ECO:0007669"/>
    <property type="project" value="UniProtKB-KW"/>
</dbReference>
<dbReference type="EMBL" id="LVLJ01002992">
    <property type="protein sequence ID" value="OAE22942.1"/>
    <property type="molecule type" value="Genomic_DNA"/>
</dbReference>
<dbReference type="GO" id="GO:0102067">
    <property type="term" value="F:geranylgeranyl diphosphate reductase activity"/>
    <property type="evidence" value="ECO:0007669"/>
    <property type="project" value="UniProtKB-EC"/>
</dbReference>
<proteinExistence type="inferred from homology"/>
<dbReference type="InterPro" id="IPR010253">
    <property type="entry name" value="BchP_ChlP_pln/prok"/>
</dbReference>
<dbReference type="Gene3D" id="3.50.50.60">
    <property type="entry name" value="FAD/NAD(P)-binding domain"/>
    <property type="match status" value="1"/>
</dbReference>
<keyword evidence="3" id="KW-0602">Photosynthesis</keyword>
<evidence type="ECO:0000256" key="10">
    <source>
        <dbReference type="ARBA" id="ARBA00047837"/>
    </source>
</evidence>
<dbReference type="EC" id="1.3.1.83" evidence="2"/>
<dbReference type="FunFam" id="3.50.50.60:FF:000083">
    <property type="entry name" value="Geranylgeranyl diphosphate reductase"/>
    <property type="match status" value="1"/>
</dbReference>
<dbReference type="PANTHER" id="PTHR42685:SF4">
    <property type="entry name" value="GERANYLGERANYL DIPHOSPHATE REDUCTASE, CHLOROPLASTIC"/>
    <property type="match status" value="1"/>
</dbReference>
<comment type="pathway">
    <text evidence="8">Cofactor biosynthesis; tocopherol biosynthesis.</text>
</comment>
<keyword evidence="5" id="KW-0560">Oxidoreductase</keyword>
<keyword evidence="4" id="KW-0521">NADP</keyword>
<evidence type="ECO:0000313" key="14">
    <source>
        <dbReference type="Proteomes" id="UP000077202"/>
    </source>
</evidence>
<dbReference type="NCBIfam" id="TIGR02028">
    <property type="entry name" value="ChlP"/>
    <property type="match status" value="1"/>
</dbReference>
<comment type="function">
    <text evidence="11">Catalyzes the reduction of geranylgeranyl diphosphate to phytyl diphosphate, providing phytol for both tocopherol and chlorophyll synthesis.</text>
</comment>
<comment type="caution">
    <text evidence="13">The sequence shown here is derived from an EMBL/GenBank/DDBJ whole genome shotgun (WGS) entry which is preliminary data.</text>
</comment>
<dbReference type="Proteomes" id="UP000077202">
    <property type="component" value="Unassembled WGS sequence"/>
</dbReference>
<evidence type="ECO:0000256" key="7">
    <source>
        <dbReference type="ARBA" id="ARBA00023444"/>
    </source>
</evidence>
<dbReference type="InterPro" id="IPR011777">
    <property type="entry name" value="Geranylgeranyl_Rdtase_fam"/>
</dbReference>
<dbReference type="GO" id="GO:0015995">
    <property type="term" value="P:chlorophyll biosynthetic process"/>
    <property type="evidence" value="ECO:0007669"/>
    <property type="project" value="UniProtKB-KW"/>
</dbReference>
<dbReference type="PANTHER" id="PTHR42685">
    <property type="entry name" value="GERANYLGERANYL DIPHOSPHATE REDUCTASE"/>
    <property type="match status" value="1"/>
</dbReference>
<sequence>MAATISAALAGASSSVVAASSVGRATDVLQRSEVKGAAFASSSRSFGAVRSVVLGEQSSASASAGLKTFNGLRAGSVFKKEYDSLTEAVHAEAAVEEEFTLTIYAGRSSKVLEGRKLRVAVVGGGPAGGCAAETLAQGGIETFMFERKLDNAKPCGGAIPLCMIGEFNLPLDIIDRKVTKMKMISPSNVAVDVGKTLNENEYIGMVRREVLDSYLRDRAQSYGANVINGLFLKMDIPKDDNSPYVLHYNDYSDGSKVGVAKTLEVDAVIGADGANSRVAKDIDAGEYDYAIAFQERIKIPADKMEYYENLAEMYVGDDVSPDFYGWVFPKCDHVAVGTGTVVNKPAIKKYQTATRNRAKDKIAGGEIIRIEAHPIPEHPRPRRVAARVALVGDAAGYVTKCSGEGIYFAAKSGRMCAEAIVQGSGNGTRMVNEADLRVYLEKWDKTYWPTYKVLDILQKVFYRSNPAREAFVEMCADDYVQKMTFDSYLYKTVVPDAEREDNECIPTEEQIQYTIMTNVNLPNSLKRCHSVDKCSQKRSWSGIPCGPLLRNKKFMA</sequence>
<organism evidence="13 14">
    <name type="scientific">Marchantia polymorpha subsp. ruderalis</name>
    <dbReference type="NCBI Taxonomy" id="1480154"/>
    <lineage>
        <taxon>Eukaryota</taxon>
        <taxon>Viridiplantae</taxon>
        <taxon>Streptophyta</taxon>
        <taxon>Embryophyta</taxon>
        <taxon>Marchantiophyta</taxon>
        <taxon>Marchantiopsida</taxon>
        <taxon>Marchantiidae</taxon>
        <taxon>Marchantiales</taxon>
        <taxon>Marchantiaceae</taxon>
        <taxon>Marchantia</taxon>
    </lineage>
</organism>
<reference evidence="13" key="1">
    <citation type="submission" date="2016-03" db="EMBL/GenBank/DDBJ databases">
        <title>Mechanisms controlling the formation of the plant cell surface in tip-growing cells are functionally conserved among land plants.</title>
        <authorList>
            <person name="Honkanen S."/>
            <person name="Jones V.A."/>
            <person name="Morieri G."/>
            <person name="Champion C."/>
            <person name="Hetherington A.J."/>
            <person name="Kelly S."/>
            <person name="Saint-Marcoux D."/>
            <person name="Proust H."/>
            <person name="Prescott H."/>
            <person name="Dolan L."/>
        </authorList>
    </citation>
    <scope>NUCLEOTIDE SEQUENCE [LARGE SCALE GENOMIC DNA]</scope>
    <source>
        <tissue evidence="13">Whole gametophyte</tissue>
    </source>
</reference>
<evidence type="ECO:0000256" key="3">
    <source>
        <dbReference type="ARBA" id="ARBA00022531"/>
    </source>
</evidence>
<gene>
    <name evidence="13" type="ORF">AXG93_2997s1060</name>
</gene>
<dbReference type="SUPFAM" id="SSF51905">
    <property type="entry name" value="FAD/NAD(P)-binding domain"/>
    <property type="match status" value="1"/>
</dbReference>
<dbReference type="InterPro" id="IPR050407">
    <property type="entry name" value="Geranylgeranyl_reductase"/>
</dbReference>
<dbReference type="PRINTS" id="PR00420">
    <property type="entry name" value="RNGMNOXGNASE"/>
</dbReference>
<dbReference type="GO" id="GO:0009535">
    <property type="term" value="C:chloroplast thylakoid membrane"/>
    <property type="evidence" value="ECO:0007669"/>
    <property type="project" value="TreeGrafter"/>
</dbReference>
<accession>A0A176VRI8</accession>
<evidence type="ECO:0000256" key="4">
    <source>
        <dbReference type="ARBA" id="ARBA00022857"/>
    </source>
</evidence>
<dbReference type="InterPro" id="IPR011774">
    <property type="entry name" value="Geranylgeranyl_Rdtase_pln/cyn"/>
</dbReference>
<evidence type="ECO:0000313" key="13">
    <source>
        <dbReference type="EMBL" id="OAE22942.1"/>
    </source>
</evidence>
<comment type="catalytic activity">
    <reaction evidence="10">
        <text>phytyl diphosphate + 3 NADP(+) = geranylgeranyl diphosphate + 3 NADPH + 3 H(+)</text>
        <dbReference type="Rhea" id="RHEA:26229"/>
        <dbReference type="ChEBI" id="CHEBI:15378"/>
        <dbReference type="ChEBI" id="CHEBI:57533"/>
        <dbReference type="ChEBI" id="CHEBI:57783"/>
        <dbReference type="ChEBI" id="CHEBI:58349"/>
        <dbReference type="ChEBI" id="CHEBI:75434"/>
        <dbReference type="EC" id="1.3.1.83"/>
    </reaction>
</comment>
<dbReference type="AlphaFoldDB" id="A0A176VRI8"/>
<evidence type="ECO:0000256" key="9">
    <source>
        <dbReference type="ARBA" id="ARBA00033069"/>
    </source>
</evidence>
<dbReference type="InterPro" id="IPR036188">
    <property type="entry name" value="FAD/NAD-bd_sf"/>
</dbReference>
<name>A0A176VRI8_MARPO</name>
<evidence type="ECO:0000256" key="2">
    <source>
        <dbReference type="ARBA" id="ARBA00012380"/>
    </source>
</evidence>
<evidence type="ECO:0000256" key="6">
    <source>
        <dbReference type="ARBA" id="ARBA00023171"/>
    </source>
</evidence>
<protein>
    <recommendedName>
        <fullName evidence="12">Geranylgeranyl diphosphate reductase, chloroplastic</fullName>
        <ecNumber evidence="2">1.3.1.83</ecNumber>
    </recommendedName>
    <alternativeName>
        <fullName evidence="9">Geranylgeranyl reductase</fullName>
    </alternativeName>
</protein>
<dbReference type="NCBIfam" id="TIGR02023">
    <property type="entry name" value="BchP-ChlP"/>
    <property type="match status" value="1"/>
</dbReference>
<evidence type="ECO:0000256" key="8">
    <source>
        <dbReference type="ARBA" id="ARBA00024015"/>
    </source>
</evidence>
<comment type="pathway">
    <text evidence="7">Porphyrin-containing compound metabolism.</text>
</comment>
<evidence type="ECO:0000256" key="12">
    <source>
        <dbReference type="ARBA" id="ARBA00067953"/>
    </source>
</evidence>
<evidence type="ECO:0000256" key="1">
    <source>
        <dbReference type="ARBA" id="ARBA00006632"/>
    </source>
</evidence>